<keyword evidence="1" id="KW-0472">Membrane</keyword>
<dbReference type="AlphaFoldDB" id="A0A174T3J1"/>
<keyword evidence="1" id="KW-0812">Transmembrane</keyword>
<accession>A0A174T3J1</accession>
<name>A0A174T3J1_9BACE</name>
<proteinExistence type="predicted"/>
<evidence type="ECO:0000313" key="3">
    <source>
        <dbReference type="Proteomes" id="UP000095606"/>
    </source>
</evidence>
<protein>
    <submittedName>
        <fullName evidence="2">Predicted acyltransferases</fullName>
    </submittedName>
</protein>
<dbReference type="EMBL" id="CZAE01000023">
    <property type="protein sequence ID" value="CUQ01940.1"/>
    <property type="molecule type" value="Genomic_DNA"/>
</dbReference>
<keyword evidence="1" id="KW-1133">Transmembrane helix</keyword>
<evidence type="ECO:0000313" key="2">
    <source>
        <dbReference type="EMBL" id="CUQ01940.1"/>
    </source>
</evidence>
<gene>
    <name evidence="2" type="ORF">ERS852461_03991</name>
</gene>
<reference evidence="2 3" key="1">
    <citation type="submission" date="2015-09" db="EMBL/GenBank/DDBJ databases">
        <authorList>
            <consortium name="Pathogen Informatics"/>
        </authorList>
    </citation>
    <scope>NUCLEOTIDE SEQUENCE [LARGE SCALE GENOMIC DNA]</scope>
    <source>
        <strain evidence="2 3">2789STDY5834846</strain>
    </source>
</reference>
<sequence>MISIPIIFCITIALSLFSYYYFEKPANKWVKRIFTKKNNHKSTPWNYQQKHHELR</sequence>
<organism evidence="2 3">
    <name type="scientific">Bacteroides faecis</name>
    <dbReference type="NCBI Taxonomy" id="674529"/>
    <lineage>
        <taxon>Bacteria</taxon>
        <taxon>Pseudomonadati</taxon>
        <taxon>Bacteroidota</taxon>
        <taxon>Bacteroidia</taxon>
        <taxon>Bacteroidales</taxon>
        <taxon>Bacteroidaceae</taxon>
        <taxon>Bacteroides</taxon>
    </lineage>
</organism>
<evidence type="ECO:0000256" key="1">
    <source>
        <dbReference type="SAM" id="Phobius"/>
    </source>
</evidence>
<dbReference type="Proteomes" id="UP000095606">
    <property type="component" value="Unassembled WGS sequence"/>
</dbReference>
<keyword evidence="2" id="KW-0012">Acyltransferase</keyword>
<keyword evidence="2" id="KW-0808">Transferase</keyword>
<feature type="transmembrane region" description="Helical" evidence="1">
    <location>
        <begin position="6"/>
        <end position="22"/>
    </location>
</feature>
<dbReference type="GO" id="GO:0016746">
    <property type="term" value="F:acyltransferase activity"/>
    <property type="evidence" value="ECO:0007669"/>
    <property type="project" value="UniProtKB-KW"/>
</dbReference>